<accession>A0A4R6J881</accession>
<evidence type="ECO:0000256" key="1">
    <source>
        <dbReference type="SAM" id="MobiDB-lite"/>
    </source>
</evidence>
<protein>
    <submittedName>
        <fullName evidence="2">Uncharacterized protein</fullName>
    </submittedName>
</protein>
<feature type="compositionally biased region" description="Gly residues" evidence="1">
    <location>
        <begin position="232"/>
        <end position="242"/>
    </location>
</feature>
<organism evidence="2 3">
    <name type="scientific">Paractinoplanes brasiliensis</name>
    <dbReference type="NCBI Taxonomy" id="52695"/>
    <lineage>
        <taxon>Bacteria</taxon>
        <taxon>Bacillati</taxon>
        <taxon>Actinomycetota</taxon>
        <taxon>Actinomycetes</taxon>
        <taxon>Micromonosporales</taxon>
        <taxon>Micromonosporaceae</taxon>
        <taxon>Paractinoplanes</taxon>
    </lineage>
</organism>
<proteinExistence type="predicted"/>
<sequence length="242" mass="25590">MVFPYAPAPGSGGPAGDTYAVALVHAGDATQVVEVLGRLRFTGWVGAPDKGWLPVIAAGGAVASGRRGIVEVGAELPGRVLAIRVRTDRQLALVAWSDGEELGRYVSDPSREPGADDDVLDDPYGVENATAFAEVCGHPERAGELAGMLGERLDPETVNESERLARVLRLLELPTWLVAVATLPRDIPTGPRARELTRLGFGLPGVRGKALDRLARPVRRRRTPPPVIADPPGGGGVDPWLL</sequence>
<evidence type="ECO:0000313" key="3">
    <source>
        <dbReference type="Proteomes" id="UP000294901"/>
    </source>
</evidence>
<keyword evidence="3" id="KW-1185">Reference proteome</keyword>
<evidence type="ECO:0000313" key="2">
    <source>
        <dbReference type="EMBL" id="TDO31759.1"/>
    </source>
</evidence>
<dbReference type="RefSeq" id="WP_133877817.1">
    <property type="nucleotide sequence ID" value="NZ_BOMD01000074.1"/>
</dbReference>
<comment type="caution">
    <text evidence="2">The sequence shown here is derived from an EMBL/GenBank/DDBJ whole genome shotgun (WGS) entry which is preliminary data.</text>
</comment>
<dbReference type="AlphaFoldDB" id="A0A4R6J881"/>
<dbReference type="Proteomes" id="UP000294901">
    <property type="component" value="Unassembled WGS sequence"/>
</dbReference>
<feature type="region of interest" description="Disordered" evidence="1">
    <location>
        <begin position="214"/>
        <end position="242"/>
    </location>
</feature>
<name>A0A4R6J881_9ACTN</name>
<dbReference type="OrthoDB" id="4827602at2"/>
<gene>
    <name evidence="2" type="ORF">C8E87_7189</name>
</gene>
<reference evidence="2 3" key="1">
    <citation type="submission" date="2019-03" db="EMBL/GenBank/DDBJ databases">
        <title>Sequencing the genomes of 1000 actinobacteria strains.</title>
        <authorList>
            <person name="Klenk H.-P."/>
        </authorList>
    </citation>
    <scope>NUCLEOTIDE SEQUENCE [LARGE SCALE GENOMIC DNA]</scope>
    <source>
        <strain evidence="2 3">DSM 43805</strain>
    </source>
</reference>
<dbReference type="EMBL" id="SNWR01000002">
    <property type="protein sequence ID" value="TDO31759.1"/>
    <property type="molecule type" value="Genomic_DNA"/>
</dbReference>